<dbReference type="EMBL" id="JABXYM010000001">
    <property type="protein sequence ID" value="MCR6097624.1"/>
    <property type="molecule type" value="Genomic_DNA"/>
</dbReference>
<sequence>MSSSEVNETLDLYEEIYSQLHRTFRWQDKKLFMMVAGSYAASDKRFDLNRYEQLTNVIKKEASLFSPMRSYPRFTIASLLDQRFEEPHIQYKKLVQIYEAFVKGGFKRGTFTYLSALIVLTDTDSSNTPETIIERALYIYKAMKANHPFITSDNDYPLAVLLAELNEDTETLMNRVEDYYLKLHQQGFRKGNDLQFMSHILSLDQTAASNTHITNSLTILDRLEKLGFKIKPMHYPELSLLTIINASQADLELVHSLSETLNHKKTFKWHKDINGLLAVNFVARQKVTENTLPQTGFYTTMETIIQAQQTAMMAAMISSAAVVSSSTNN</sequence>
<reference evidence="1" key="1">
    <citation type="submission" date="2020-06" db="EMBL/GenBank/DDBJ databases">
        <title>Insight into the genomes of haloalkaliphilic bacilli from Kenyan soda lakes.</title>
        <authorList>
            <person name="Mwirichia R."/>
            <person name="Villamizar G.C."/>
            <person name="Poehlein A."/>
            <person name="Mugweru J."/>
            <person name="Kipnyargis A."/>
            <person name="Kiplimo D."/>
            <person name="Orwa P."/>
            <person name="Daniel R."/>
        </authorList>
    </citation>
    <scope>NUCLEOTIDE SEQUENCE</scope>
    <source>
        <strain evidence="1">B1096_S55</strain>
    </source>
</reference>
<name>A0A9Q4G0A8_SALAG</name>
<comment type="caution">
    <text evidence="1">The sequence shown here is derived from an EMBL/GenBank/DDBJ whole genome shotgun (WGS) entry which is preliminary data.</text>
</comment>
<gene>
    <name evidence="1" type="ORF">HXA33_13820</name>
</gene>
<evidence type="ECO:0000313" key="1">
    <source>
        <dbReference type="EMBL" id="MCR6097624.1"/>
    </source>
</evidence>
<dbReference type="InterPro" id="IPR025062">
    <property type="entry name" value="DUF4003"/>
</dbReference>
<dbReference type="RefSeq" id="WP_257822024.1">
    <property type="nucleotide sequence ID" value="NZ_JABXYM010000001.1"/>
</dbReference>
<protein>
    <submittedName>
        <fullName evidence="1">DUF4003 domain-containing protein</fullName>
    </submittedName>
</protein>
<dbReference type="Proteomes" id="UP001057753">
    <property type="component" value="Unassembled WGS sequence"/>
</dbReference>
<evidence type="ECO:0000313" key="2">
    <source>
        <dbReference type="Proteomes" id="UP001057753"/>
    </source>
</evidence>
<proteinExistence type="predicted"/>
<accession>A0A9Q4G0A8</accession>
<keyword evidence="2" id="KW-1185">Reference proteome</keyword>
<dbReference type="AlphaFoldDB" id="A0A9Q4G0A8"/>
<dbReference type="Pfam" id="PF13170">
    <property type="entry name" value="DUF4003"/>
    <property type="match status" value="1"/>
</dbReference>
<organism evidence="1 2">
    <name type="scientific">Salipaludibacillus agaradhaerens</name>
    <name type="common">Bacillus agaradhaerens</name>
    <dbReference type="NCBI Taxonomy" id="76935"/>
    <lineage>
        <taxon>Bacteria</taxon>
        <taxon>Bacillati</taxon>
        <taxon>Bacillota</taxon>
        <taxon>Bacilli</taxon>
        <taxon>Bacillales</taxon>
        <taxon>Bacillaceae</taxon>
    </lineage>
</organism>